<feature type="non-terminal residue" evidence="2">
    <location>
        <position position="1"/>
    </location>
</feature>
<name>A0A0M0K879_9EUKA</name>
<reference evidence="3" key="1">
    <citation type="journal article" date="2015" name="PLoS Genet.">
        <title>Genome Sequence and Transcriptome Analyses of Chrysochromulina tobin: Metabolic Tools for Enhanced Algal Fitness in the Prominent Order Prymnesiales (Haptophyceae).</title>
        <authorList>
            <person name="Hovde B.T."/>
            <person name="Deodato C.R."/>
            <person name="Hunsperger H.M."/>
            <person name="Ryken S.A."/>
            <person name="Yost W."/>
            <person name="Jha R.K."/>
            <person name="Patterson J."/>
            <person name="Monnat R.J. Jr."/>
            <person name="Barlow S.B."/>
            <person name="Starkenburg S.R."/>
            <person name="Cattolico R.A."/>
        </authorList>
    </citation>
    <scope>NUCLEOTIDE SEQUENCE</scope>
    <source>
        <strain evidence="3">CCMP291</strain>
    </source>
</reference>
<dbReference type="AlphaFoldDB" id="A0A0M0K879"/>
<comment type="caution">
    <text evidence="2">The sequence shown here is derived from an EMBL/GenBank/DDBJ whole genome shotgun (WGS) entry which is preliminary data.</text>
</comment>
<dbReference type="OrthoDB" id="2128152at2759"/>
<evidence type="ECO:0000313" key="3">
    <source>
        <dbReference type="Proteomes" id="UP000037460"/>
    </source>
</evidence>
<dbReference type="PANTHER" id="PTHR34203">
    <property type="entry name" value="METHYLTRANSFERASE, FKBM FAMILY PROTEIN"/>
    <property type="match status" value="1"/>
</dbReference>
<dbReference type="Proteomes" id="UP000037460">
    <property type="component" value="Unassembled WGS sequence"/>
</dbReference>
<dbReference type="Gene3D" id="3.40.50.150">
    <property type="entry name" value="Vaccinia Virus protein VP39"/>
    <property type="match status" value="1"/>
</dbReference>
<dbReference type="PANTHER" id="PTHR34203:SF15">
    <property type="entry name" value="SLL1173 PROTEIN"/>
    <property type="match status" value="1"/>
</dbReference>
<gene>
    <name evidence="2" type="ORF">Ctob_014349</name>
</gene>
<evidence type="ECO:0000313" key="2">
    <source>
        <dbReference type="EMBL" id="KOO34598.1"/>
    </source>
</evidence>
<organism evidence="2 3">
    <name type="scientific">Chrysochromulina tobinii</name>
    <dbReference type="NCBI Taxonomy" id="1460289"/>
    <lineage>
        <taxon>Eukaryota</taxon>
        <taxon>Haptista</taxon>
        <taxon>Haptophyta</taxon>
        <taxon>Prymnesiophyceae</taxon>
        <taxon>Prymnesiales</taxon>
        <taxon>Chrysochromulinaceae</taxon>
        <taxon>Chrysochromulina</taxon>
    </lineage>
</organism>
<dbReference type="NCBIfam" id="TIGR01444">
    <property type="entry name" value="fkbM_fam"/>
    <property type="match status" value="1"/>
</dbReference>
<protein>
    <recommendedName>
        <fullName evidence="1">Methyltransferase FkbM domain-containing protein</fullName>
    </recommendedName>
</protein>
<keyword evidence="3" id="KW-1185">Reference proteome</keyword>
<proteinExistence type="predicted"/>
<dbReference type="Pfam" id="PF05050">
    <property type="entry name" value="Methyltransf_21"/>
    <property type="match status" value="1"/>
</dbReference>
<dbReference type="InterPro" id="IPR029063">
    <property type="entry name" value="SAM-dependent_MTases_sf"/>
</dbReference>
<dbReference type="EMBL" id="JWZX01001163">
    <property type="protein sequence ID" value="KOO34598.1"/>
    <property type="molecule type" value="Genomic_DNA"/>
</dbReference>
<feature type="domain" description="Methyltransferase FkbM" evidence="1">
    <location>
        <begin position="143"/>
        <end position="290"/>
    </location>
</feature>
<accession>A0A0M0K879</accession>
<dbReference type="InterPro" id="IPR052514">
    <property type="entry name" value="SAM-dependent_MTase"/>
</dbReference>
<dbReference type="SUPFAM" id="SSF53335">
    <property type="entry name" value="S-adenosyl-L-methionine-dependent methyltransferases"/>
    <property type="match status" value="1"/>
</dbReference>
<dbReference type="InterPro" id="IPR006342">
    <property type="entry name" value="FkbM_mtfrase"/>
</dbReference>
<evidence type="ECO:0000259" key="1">
    <source>
        <dbReference type="Pfam" id="PF05050"/>
    </source>
</evidence>
<sequence>HLSTSNGVARLVFSVVGQHRFAAFVVPHPHQTRTGREEPRRWMLQRGVLGCAQPDKLGVLAGRPVLVANMTGFHVASTAGSPALYVPSVSVYVHPPAEDRLISKGLLEHGSWSHRNNEKTRRTVVGLMLQLLTQSTPAAIFMDIGANIGTFSLPLLAAGYSGLLVEASPRNAWRLRASICALGPIAHSHAVVVAPVALSSTSNGTACMKLAKSQNMGTMSVTVNESGYCDGDEVPTAQLDDIVFGGTDATLCSSPVVALKIDVEQHEQEVFLGADRVLRHCKPQHIFIEGGPGTPAVKLLMEKYKYTIVQTFERGRDTHLALGSGRPFRGAG</sequence>